<gene>
    <name evidence="1" type="ORF">MarbSA_02880</name>
</gene>
<dbReference type="Proteomes" id="UP000825015">
    <property type="component" value="Chromosome"/>
</dbReference>
<organism evidence="1 2">
    <name type="scientific">Methanobrevibacter arboriphilus</name>
    <dbReference type="NCBI Taxonomy" id="39441"/>
    <lineage>
        <taxon>Archaea</taxon>
        <taxon>Methanobacteriati</taxon>
        <taxon>Methanobacteriota</taxon>
        <taxon>Methanomada group</taxon>
        <taxon>Methanobacteria</taxon>
        <taxon>Methanobacteriales</taxon>
        <taxon>Methanobacteriaceae</taxon>
        <taxon>Methanobrevibacter</taxon>
    </lineage>
</organism>
<protein>
    <submittedName>
        <fullName evidence="1">Uncharacterized protein</fullName>
    </submittedName>
</protein>
<reference evidence="1" key="1">
    <citation type="submission" date="2019-06" db="EMBL/GenBank/DDBJ databases">
        <title>Complete genome sequence of Methanobrevibacter arboriphilus strain SA.</title>
        <authorList>
            <person name="Asakawa S."/>
        </authorList>
    </citation>
    <scope>NUCLEOTIDE SEQUENCE</scope>
    <source>
        <strain evidence="1">SA</strain>
    </source>
</reference>
<keyword evidence="2" id="KW-1185">Reference proteome</keyword>
<evidence type="ECO:0000313" key="2">
    <source>
        <dbReference type="Proteomes" id="UP000825015"/>
    </source>
</evidence>
<proteinExistence type="predicted"/>
<accession>A0ACA8R1S5</accession>
<sequence>MKFSRVFLIFSMVALVAVFAMNASFAASDSSEKLTQYKGSFSSNIDKKISNVEQVSAFKNNKSKEYYKINIKKNYQNKYKIRSINVRYSVTDNKTYKFRNFLYKNYTGKNRNYLKIDILNKDNIFVDKVTINYFTKGKIKNESFYSYYYNNNFTLVNYLFSGKANAKAVQKGDYKITQFGNIPIIKYQNVKIITKNKKYKIKAVKLLLTNIKGTKISYKTFKGYGKNSLKIRLYENIFIQDIKVYYY</sequence>
<dbReference type="EMBL" id="AP019779">
    <property type="protein sequence ID" value="BBL61248.1"/>
    <property type="molecule type" value="Genomic_DNA"/>
</dbReference>
<name>A0ACA8R1S5_METAZ</name>
<evidence type="ECO:0000313" key="1">
    <source>
        <dbReference type="EMBL" id="BBL61248.1"/>
    </source>
</evidence>